<dbReference type="Proteomes" id="UP001161409">
    <property type="component" value="Unassembled WGS sequence"/>
</dbReference>
<sequence length="131" mass="14077">MIKAVDLATELSKLTPLVGRSRETTDSEAAAAFSSVAPFGNGAVFIGSFSGESKWERHSAGDELVQVLDGEAVLTILHEDTRTELTLGKGMLTVVPRAHWHRFNAPKGVTVLTLTPQPTDHSKADDPRQAI</sequence>
<gene>
    <name evidence="2" type="ORF">GCM10007924_14950</name>
</gene>
<keyword evidence="3" id="KW-1185">Reference proteome</keyword>
<dbReference type="EMBL" id="BSNF01000006">
    <property type="protein sequence ID" value="GLQ06274.1"/>
    <property type="molecule type" value="Genomic_DNA"/>
</dbReference>
<reference evidence="2" key="1">
    <citation type="journal article" date="2014" name="Int. J. Syst. Evol. Microbiol.">
        <title>Complete genome of a new Firmicutes species belonging to the dominant human colonic microbiota ('Ruminococcus bicirculans') reveals two chromosomes and a selective capacity to utilize plant glucans.</title>
        <authorList>
            <consortium name="NISC Comparative Sequencing Program"/>
            <person name="Wegmann U."/>
            <person name="Louis P."/>
            <person name="Goesmann A."/>
            <person name="Henrissat B."/>
            <person name="Duncan S.H."/>
            <person name="Flint H.J."/>
        </authorList>
    </citation>
    <scope>NUCLEOTIDE SEQUENCE</scope>
    <source>
        <strain evidence="2">NBRC 103408</strain>
    </source>
</reference>
<dbReference type="SUPFAM" id="SSF51182">
    <property type="entry name" value="RmlC-like cupins"/>
    <property type="match status" value="1"/>
</dbReference>
<evidence type="ECO:0000313" key="3">
    <source>
        <dbReference type="Proteomes" id="UP001161409"/>
    </source>
</evidence>
<evidence type="ECO:0000313" key="2">
    <source>
        <dbReference type="EMBL" id="GLQ06274.1"/>
    </source>
</evidence>
<feature type="domain" description="Cupin type-2" evidence="1">
    <location>
        <begin position="52"/>
        <end position="107"/>
    </location>
</feature>
<dbReference type="InterPro" id="IPR014710">
    <property type="entry name" value="RmlC-like_jellyroll"/>
</dbReference>
<proteinExistence type="predicted"/>
<dbReference type="InterPro" id="IPR013096">
    <property type="entry name" value="Cupin_2"/>
</dbReference>
<comment type="caution">
    <text evidence="2">The sequence shown here is derived from an EMBL/GenBank/DDBJ whole genome shotgun (WGS) entry which is preliminary data.</text>
</comment>
<reference evidence="2" key="2">
    <citation type="submission" date="2023-01" db="EMBL/GenBank/DDBJ databases">
        <title>Draft genome sequence of Sneathiella chinensis strain NBRC 103408.</title>
        <authorList>
            <person name="Sun Q."/>
            <person name="Mori K."/>
        </authorList>
    </citation>
    <scope>NUCLEOTIDE SEQUENCE</scope>
    <source>
        <strain evidence="2">NBRC 103408</strain>
    </source>
</reference>
<dbReference type="RefSeq" id="WP_169560329.1">
    <property type="nucleotide sequence ID" value="NZ_BSNF01000006.1"/>
</dbReference>
<name>A0ABQ5U284_9PROT</name>
<dbReference type="Gene3D" id="2.60.120.10">
    <property type="entry name" value="Jelly Rolls"/>
    <property type="match status" value="1"/>
</dbReference>
<dbReference type="Pfam" id="PF07883">
    <property type="entry name" value="Cupin_2"/>
    <property type="match status" value="1"/>
</dbReference>
<protein>
    <recommendedName>
        <fullName evidence="1">Cupin type-2 domain-containing protein</fullName>
    </recommendedName>
</protein>
<dbReference type="InterPro" id="IPR011051">
    <property type="entry name" value="RmlC_Cupin_sf"/>
</dbReference>
<accession>A0ABQ5U284</accession>
<organism evidence="2 3">
    <name type="scientific">Sneathiella chinensis</name>
    <dbReference type="NCBI Taxonomy" id="349750"/>
    <lineage>
        <taxon>Bacteria</taxon>
        <taxon>Pseudomonadati</taxon>
        <taxon>Pseudomonadota</taxon>
        <taxon>Alphaproteobacteria</taxon>
        <taxon>Sneathiellales</taxon>
        <taxon>Sneathiellaceae</taxon>
        <taxon>Sneathiella</taxon>
    </lineage>
</organism>
<evidence type="ECO:0000259" key="1">
    <source>
        <dbReference type="Pfam" id="PF07883"/>
    </source>
</evidence>